<evidence type="ECO:0000313" key="18">
    <source>
        <dbReference type="Proteomes" id="UP000294599"/>
    </source>
</evidence>
<evidence type="ECO:0000313" key="17">
    <source>
        <dbReference type="EMBL" id="TCS98194.1"/>
    </source>
</evidence>
<sequence>MPAFEYQALDNDGRRRKGVIEADSPRGARALLRERGLSPLAVDAAASDARPGQVLFRRRLGGGALALLTRELATLLAAGLPIEEALGALAEQAEDPHQRGVLANLRARVREGSSLAAALAEQPGQFPEYFRASVAAAEQSGRIDSVLARLADYAESHAALRRRVWMALLYPLLLTGVALMVVAGLLLYVVPQVIEVFSSLNRELPWLTRALIALSEALPRFGPWLLALAVLAGVGIRALLRDPARRASWQSLLLRLPLIGRLRLALDTSRFTRTLGLLTGSGVPMLDALRMATGTAGLLPLRQALERAGARVREGAGLAVSLAESRLFPPVTLRLIGNGERAGRLPAMLDQAADHEATLLENRLSTFVAVLGPAMILLVGVLVLAIVLAILLPIFELNTLLG</sequence>
<keyword evidence="11 15" id="KW-1133">Transmembrane helix</keyword>
<keyword evidence="4 14" id="KW-0813">Transport</keyword>
<proteinExistence type="inferred from homology"/>
<accession>A0A4S3KX33</accession>
<keyword evidence="10" id="KW-0653">Protein transport</keyword>
<dbReference type="Proteomes" id="UP000294599">
    <property type="component" value="Unassembled WGS sequence"/>
</dbReference>
<dbReference type="OrthoDB" id="9805682at2"/>
<keyword evidence="18" id="KW-1185">Reference proteome</keyword>
<feature type="transmembrane region" description="Helical" evidence="15">
    <location>
        <begin position="367"/>
        <end position="395"/>
    </location>
</feature>
<gene>
    <name evidence="17" type="ORF">EDC25_10947</name>
</gene>
<keyword evidence="7 14" id="KW-0812">Transmembrane</keyword>
<evidence type="ECO:0000256" key="4">
    <source>
        <dbReference type="ARBA" id="ARBA00022448"/>
    </source>
</evidence>
<evidence type="ECO:0000256" key="8">
    <source>
        <dbReference type="ARBA" id="ARBA00022723"/>
    </source>
</evidence>
<dbReference type="InterPro" id="IPR001992">
    <property type="entry name" value="T2SS_GspF/T4SS_PilC_CS"/>
</dbReference>
<evidence type="ECO:0000259" key="16">
    <source>
        <dbReference type="Pfam" id="PF00482"/>
    </source>
</evidence>
<evidence type="ECO:0000256" key="15">
    <source>
        <dbReference type="SAM" id="Phobius"/>
    </source>
</evidence>
<dbReference type="GO" id="GO:0046872">
    <property type="term" value="F:metal ion binding"/>
    <property type="evidence" value="ECO:0007669"/>
    <property type="project" value="UniProtKB-KW"/>
</dbReference>
<dbReference type="FunFam" id="1.20.81.30:FF:000001">
    <property type="entry name" value="Type II secretion system protein F"/>
    <property type="match status" value="1"/>
</dbReference>
<evidence type="ECO:0000256" key="2">
    <source>
        <dbReference type="ARBA" id="ARBA00004429"/>
    </source>
</evidence>
<organism evidence="17 18">
    <name type="scientific">Pseudofulvimonas gallinarii</name>
    <dbReference type="NCBI Taxonomy" id="634155"/>
    <lineage>
        <taxon>Bacteria</taxon>
        <taxon>Pseudomonadati</taxon>
        <taxon>Pseudomonadota</taxon>
        <taxon>Gammaproteobacteria</taxon>
        <taxon>Lysobacterales</taxon>
        <taxon>Rhodanobacteraceae</taxon>
        <taxon>Pseudofulvimonas</taxon>
    </lineage>
</organism>
<evidence type="ECO:0000256" key="14">
    <source>
        <dbReference type="RuleBase" id="RU003923"/>
    </source>
</evidence>
<evidence type="ECO:0000256" key="1">
    <source>
        <dbReference type="ARBA" id="ARBA00002684"/>
    </source>
</evidence>
<dbReference type="RefSeq" id="WP_123520770.1">
    <property type="nucleotide sequence ID" value="NZ_JBHLWF010000086.1"/>
</dbReference>
<dbReference type="GO" id="GO:0005886">
    <property type="term" value="C:plasma membrane"/>
    <property type="evidence" value="ECO:0007669"/>
    <property type="project" value="UniProtKB-SubCell"/>
</dbReference>
<reference evidence="17 18" key="1">
    <citation type="submission" date="2019-03" db="EMBL/GenBank/DDBJ databases">
        <title>Genomic Encyclopedia of Type Strains, Phase IV (KMG-IV): sequencing the most valuable type-strain genomes for metagenomic binning, comparative biology and taxonomic classification.</title>
        <authorList>
            <person name="Goeker M."/>
        </authorList>
    </citation>
    <scope>NUCLEOTIDE SEQUENCE [LARGE SCALE GENOMIC DNA]</scope>
    <source>
        <strain evidence="17 18">DSM 21944</strain>
    </source>
</reference>
<dbReference type="GO" id="GO:0015628">
    <property type="term" value="P:protein secretion by the type II secretion system"/>
    <property type="evidence" value="ECO:0007669"/>
    <property type="project" value="InterPro"/>
</dbReference>
<evidence type="ECO:0000256" key="5">
    <source>
        <dbReference type="ARBA" id="ARBA00022475"/>
    </source>
</evidence>
<dbReference type="GO" id="GO:0015627">
    <property type="term" value="C:type II protein secretion system complex"/>
    <property type="evidence" value="ECO:0007669"/>
    <property type="project" value="InterPro"/>
</dbReference>
<feature type="transmembrane region" description="Helical" evidence="15">
    <location>
        <begin position="221"/>
        <end position="240"/>
    </location>
</feature>
<dbReference type="PANTHER" id="PTHR30012">
    <property type="entry name" value="GENERAL SECRETION PATHWAY PROTEIN"/>
    <property type="match status" value="1"/>
</dbReference>
<dbReference type="NCBIfam" id="TIGR02120">
    <property type="entry name" value="GspF"/>
    <property type="match status" value="1"/>
</dbReference>
<dbReference type="PROSITE" id="PS00874">
    <property type="entry name" value="T2SP_F"/>
    <property type="match status" value="1"/>
</dbReference>
<feature type="domain" description="Type II secretion system protein GspF" evidence="16">
    <location>
        <begin position="271"/>
        <end position="393"/>
    </location>
</feature>
<dbReference type="PANTHER" id="PTHR30012:SF0">
    <property type="entry name" value="TYPE II SECRETION SYSTEM PROTEIN F-RELATED"/>
    <property type="match status" value="1"/>
</dbReference>
<keyword evidence="8" id="KW-0479">Metal-binding</keyword>
<comment type="similarity">
    <text evidence="3 14">Belongs to the GSP F family.</text>
</comment>
<dbReference type="InterPro" id="IPR003004">
    <property type="entry name" value="GspF/PilC"/>
</dbReference>
<evidence type="ECO:0000256" key="13">
    <source>
        <dbReference type="ARBA" id="ARBA00030750"/>
    </source>
</evidence>
<keyword evidence="12 15" id="KW-0472">Membrane</keyword>
<evidence type="ECO:0000256" key="6">
    <source>
        <dbReference type="ARBA" id="ARBA00022519"/>
    </source>
</evidence>
<dbReference type="Pfam" id="PF00482">
    <property type="entry name" value="T2SSF"/>
    <property type="match status" value="2"/>
</dbReference>
<protein>
    <recommendedName>
        <fullName evidence="13">General secretion pathway protein F</fullName>
    </recommendedName>
</protein>
<evidence type="ECO:0000256" key="12">
    <source>
        <dbReference type="ARBA" id="ARBA00023136"/>
    </source>
</evidence>
<dbReference type="PRINTS" id="PR00812">
    <property type="entry name" value="BCTERIALGSPF"/>
</dbReference>
<evidence type="ECO:0000256" key="9">
    <source>
        <dbReference type="ARBA" id="ARBA00022837"/>
    </source>
</evidence>
<name>A0A4S3KX33_9GAMM</name>
<evidence type="ECO:0000256" key="7">
    <source>
        <dbReference type="ARBA" id="ARBA00022692"/>
    </source>
</evidence>
<keyword evidence="5" id="KW-1003">Cell membrane</keyword>
<dbReference type="EMBL" id="SMAF01000009">
    <property type="protein sequence ID" value="TCS98194.1"/>
    <property type="molecule type" value="Genomic_DNA"/>
</dbReference>
<evidence type="ECO:0000256" key="11">
    <source>
        <dbReference type="ARBA" id="ARBA00022989"/>
    </source>
</evidence>
<comment type="caution">
    <text evidence="17">The sequence shown here is derived from an EMBL/GenBank/DDBJ whole genome shotgun (WGS) entry which is preliminary data.</text>
</comment>
<feature type="domain" description="Type II secretion system protein GspF" evidence="16">
    <location>
        <begin position="69"/>
        <end position="191"/>
    </location>
</feature>
<keyword evidence="9" id="KW-0106">Calcium</keyword>
<dbReference type="InterPro" id="IPR011850">
    <property type="entry name" value="T2SS_GspF"/>
</dbReference>
<evidence type="ECO:0000256" key="10">
    <source>
        <dbReference type="ARBA" id="ARBA00022927"/>
    </source>
</evidence>
<dbReference type="Gene3D" id="1.20.81.30">
    <property type="entry name" value="Type II secretion system (T2SS), domain F"/>
    <property type="match status" value="2"/>
</dbReference>
<dbReference type="InterPro" id="IPR042094">
    <property type="entry name" value="T2SS_GspF_sf"/>
</dbReference>
<comment type="function">
    <text evidence="1">Component of the type II secretion system inner membrane complex required for the energy-dependent secretion of extracellular factors such as proteases and toxins from the periplasm.</text>
</comment>
<evidence type="ECO:0000256" key="3">
    <source>
        <dbReference type="ARBA" id="ARBA00005745"/>
    </source>
</evidence>
<keyword evidence="6" id="KW-0997">Cell inner membrane</keyword>
<comment type="subcellular location">
    <subcellularLocation>
        <location evidence="2 14">Cell inner membrane</location>
        <topology evidence="2 14">Multi-pass membrane protein</topology>
    </subcellularLocation>
</comment>
<dbReference type="InterPro" id="IPR018076">
    <property type="entry name" value="T2SS_GspF_dom"/>
</dbReference>
<dbReference type="AlphaFoldDB" id="A0A4S3KX33"/>
<feature type="transmembrane region" description="Helical" evidence="15">
    <location>
        <begin position="167"/>
        <end position="190"/>
    </location>
</feature>